<dbReference type="Proteomes" id="UP000541535">
    <property type="component" value="Unassembled WGS sequence"/>
</dbReference>
<proteinExistence type="predicted"/>
<reference evidence="2 3" key="1">
    <citation type="submission" date="2020-08" db="EMBL/GenBank/DDBJ databases">
        <title>Genomic Encyclopedia of Type Strains, Phase III (KMG-III): the genomes of soil and plant-associated and newly described type strains.</title>
        <authorList>
            <person name="Whitman W."/>
        </authorList>
    </citation>
    <scope>NUCLEOTIDE SEQUENCE [LARGE SCALE GENOMIC DNA]</scope>
    <source>
        <strain evidence="2 3">CECT 8897</strain>
    </source>
</reference>
<dbReference type="InterPro" id="IPR016039">
    <property type="entry name" value="Thiolase-like"/>
</dbReference>
<evidence type="ECO:0000313" key="2">
    <source>
        <dbReference type="EMBL" id="MBB3117581.1"/>
    </source>
</evidence>
<evidence type="ECO:0000259" key="1">
    <source>
        <dbReference type="Pfam" id="PF08545"/>
    </source>
</evidence>
<dbReference type="RefSeq" id="WP_183439510.1">
    <property type="nucleotide sequence ID" value="NZ_JACHXD010000001.1"/>
</dbReference>
<keyword evidence="2" id="KW-0012">Acyltransferase</keyword>
<dbReference type="AlphaFoldDB" id="A0A7W5B6Z5"/>
<dbReference type="Gene3D" id="3.40.47.10">
    <property type="match status" value="1"/>
</dbReference>
<dbReference type="PANTHER" id="PTHR34069">
    <property type="entry name" value="3-OXOACYL-[ACYL-CARRIER-PROTEIN] SYNTHASE 3"/>
    <property type="match status" value="1"/>
</dbReference>
<dbReference type="GO" id="GO:0033818">
    <property type="term" value="F:beta-ketoacyl-acyl-carrier-protein synthase III activity"/>
    <property type="evidence" value="ECO:0007669"/>
    <property type="project" value="UniProtKB-EC"/>
</dbReference>
<gene>
    <name evidence="2" type="ORF">FHS03_000600</name>
</gene>
<dbReference type="Pfam" id="PF08545">
    <property type="entry name" value="ACP_syn_III"/>
    <property type="match status" value="1"/>
</dbReference>
<dbReference type="GO" id="GO:0006633">
    <property type="term" value="P:fatty acid biosynthetic process"/>
    <property type="evidence" value="ECO:0007669"/>
    <property type="project" value="InterPro"/>
</dbReference>
<name>A0A7W5B6Z5_9BURK</name>
<comment type="caution">
    <text evidence="2">The sequence shown here is derived from an EMBL/GenBank/DDBJ whole genome shotgun (WGS) entry which is preliminary data.</text>
</comment>
<keyword evidence="3" id="KW-1185">Reference proteome</keyword>
<evidence type="ECO:0000313" key="3">
    <source>
        <dbReference type="Proteomes" id="UP000541535"/>
    </source>
</evidence>
<feature type="domain" description="Beta-ketoacyl-[acyl-carrier-protein] synthase III N-terminal" evidence="1">
    <location>
        <begin position="117"/>
        <end position="184"/>
    </location>
</feature>
<protein>
    <submittedName>
        <fullName evidence="2">3-oxoacyl-[acyl-carrier-protein] synthase-3</fullName>
        <ecNumber evidence="2">2.3.1.180</ecNumber>
    </submittedName>
</protein>
<dbReference type="GO" id="GO:0004315">
    <property type="term" value="F:3-oxoacyl-[acyl-carrier-protein] synthase activity"/>
    <property type="evidence" value="ECO:0007669"/>
    <property type="project" value="InterPro"/>
</dbReference>
<keyword evidence="2" id="KW-0808">Transferase</keyword>
<accession>A0A7W5B6Z5</accession>
<dbReference type="EC" id="2.3.1.180" evidence="2"/>
<dbReference type="EMBL" id="JACHXD010000001">
    <property type="protein sequence ID" value="MBB3117581.1"/>
    <property type="molecule type" value="Genomic_DNA"/>
</dbReference>
<dbReference type="SUPFAM" id="SSF53901">
    <property type="entry name" value="Thiolase-like"/>
    <property type="match status" value="1"/>
</dbReference>
<sequence>MKRDAYLSGASYVLGEAEKTFKQADGFEQALTALGGANFPELWGWGSYYETADIYQLSLQAAQTALAASAVPAGDIQLVVFAAASFPENPNELAPRLGQVLQTLGCRNALLESATLNGCASYLSAVRLAAARIASGELENVLVVGLGSMTPGMQRFSPFALFGDAACAVVLRADGANAQYRVVDAIQRLDLDELASGITLNDKSQLQTQTLDALLERNQLGRSDISRVFNNNIFLPIKKIRDARSGFKAAQLYTGNVARIGHCHVCDSMINLIDYSSQHATATSELLLLQSDGNGHCACLLLTSI</sequence>
<organism evidence="2 3">
    <name type="scientific">Pseudoduganella violacea</name>
    <dbReference type="NCBI Taxonomy" id="1715466"/>
    <lineage>
        <taxon>Bacteria</taxon>
        <taxon>Pseudomonadati</taxon>
        <taxon>Pseudomonadota</taxon>
        <taxon>Betaproteobacteria</taxon>
        <taxon>Burkholderiales</taxon>
        <taxon>Oxalobacteraceae</taxon>
        <taxon>Telluria group</taxon>
        <taxon>Pseudoduganella</taxon>
    </lineage>
</organism>
<dbReference type="InterPro" id="IPR013751">
    <property type="entry name" value="ACP_syn_III_N"/>
</dbReference>
<dbReference type="PANTHER" id="PTHR34069:SF2">
    <property type="entry name" value="BETA-KETOACYL-[ACYL-CARRIER-PROTEIN] SYNTHASE III"/>
    <property type="match status" value="1"/>
</dbReference>
<dbReference type="GO" id="GO:0044550">
    <property type="term" value="P:secondary metabolite biosynthetic process"/>
    <property type="evidence" value="ECO:0007669"/>
    <property type="project" value="TreeGrafter"/>
</dbReference>